<gene>
    <name evidence="5" type="ORF">OPV22_006501</name>
</gene>
<dbReference type="GO" id="GO:0051726">
    <property type="term" value="P:regulation of cell cycle"/>
    <property type="evidence" value="ECO:0007669"/>
    <property type="project" value="InterPro"/>
</dbReference>
<evidence type="ECO:0000313" key="5">
    <source>
        <dbReference type="EMBL" id="KAJ8505615.1"/>
    </source>
</evidence>
<evidence type="ECO:0000256" key="3">
    <source>
        <dbReference type="SAM" id="MobiDB-lite"/>
    </source>
</evidence>
<dbReference type="GO" id="GO:0004861">
    <property type="term" value="F:cyclin-dependent protein serine/threonine kinase inhibitor activity"/>
    <property type="evidence" value="ECO:0007669"/>
    <property type="project" value="InterPro"/>
</dbReference>
<accession>A0AAV8RF71</accession>
<evidence type="ECO:0000256" key="2">
    <source>
        <dbReference type="ARBA" id="ARBA00023013"/>
    </source>
</evidence>
<dbReference type="Pfam" id="PF02234">
    <property type="entry name" value="CDI"/>
    <property type="match status" value="1"/>
</dbReference>
<dbReference type="InterPro" id="IPR044898">
    <property type="entry name" value="CDI_dom_sf"/>
</dbReference>
<reference evidence="5 6" key="1">
    <citation type="submission" date="2022-12" db="EMBL/GenBank/DDBJ databases">
        <title>Chromosome-scale assembly of the Ensete ventricosum genome.</title>
        <authorList>
            <person name="Dussert Y."/>
            <person name="Stocks J."/>
            <person name="Wendawek A."/>
            <person name="Woldeyes F."/>
            <person name="Nichols R.A."/>
            <person name="Borrell J.S."/>
        </authorList>
    </citation>
    <scope>NUCLEOTIDE SEQUENCE [LARGE SCALE GENOMIC DNA]</scope>
    <source>
        <strain evidence="6">cv. Maze</strain>
        <tissue evidence="5">Seeds</tissue>
    </source>
</reference>
<sequence>MEVTQGVGARTRPQRIPVSALVSGCNRRKAAAAAAAVAPTGVPTTYLRLRRRGLVVTTPGACTWTNAAAMSNASSEVAFEDSGDSEAPPSSFDTSRKRRDDLGSTAKTPRRSTADEGAPWEAEIDEFFATVERDASRQFAEKYNYDVINDVPMGGRYEWARI</sequence>
<name>A0AAV8RF71_ENSVE</name>
<dbReference type="GO" id="GO:0005634">
    <property type="term" value="C:nucleus"/>
    <property type="evidence" value="ECO:0007669"/>
    <property type="project" value="InterPro"/>
</dbReference>
<keyword evidence="6" id="KW-1185">Reference proteome</keyword>
<comment type="caution">
    <text evidence="5">The sequence shown here is derived from an EMBL/GenBank/DDBJ whole genome shotgun (WGS) entry which is preliminary data.</text>
</comment>
<protein>
    <recommendedName>
        <fullName evidence="4">Cyclin-dependent kinase inhibitor domain-containing protein</fullName>
    </recommendedName>
</protein>
<evidence type="ECO:0000256" key="1">
    <source>
        <dbReference type="ARBA" id="ARBA00010274"/>
    </source>
</evidence>
<feature type="region of interest" description="Disordered" evidence="3">
    <location>
        <begin position="73"/>
        <end position="119"/>
    </location>
</feature>
<dbReference type="Gene3D" id="4.10.365.10">
    <property type="entry name" value="p27"/>
    <property type="match status" value="1"/>
</dbReference>
<evidence type="ECO:0000259" key="4">
    <source>
        <dbReference type="Pfam" id="PF02234"/>
    </source>
</evidence>
<comment type="similarity">
    <text evidence="1">Belongs to the CDI family. ICK/KRP subfamily.</text>
</comment>
<keyword evidence="2" id="KW-0649">Protein kinase inhibitor</keyword>
<evidence type="ECO:0000313" key="6">
    <source>
        <dbReference type="Proteomes" id="UP001222027"/>
    </source>
</evidence>
<dbReference type="Proteomes" id="UP001222027">
    <property type="component" value="Unassembled WGS sequence"/>
</dbReference>
<dbReference type="InterPro" id="IPR044275">
    <property type="entry name" value="KRP"/>
</dbReference>
<organism evidence="5 6">
    <name type="scientific">Ensete ventricosum</name>
    <name type="common">Abyssinian banana</name>
    <name type="synonym">Musa ensete</name>
    <dbReference type="NCBI Taxonomy" id="4639"/>
    <lineage>
        <taxon>Eukaryota</taxon>
        <taxon>Viridiplantae</taxon>
        <taxon>Streptophyta</taxon>
        <taxon>Embryophyta</taxon>
        <taxon>Tracheophyta</taxon>
        <taxon>Spermatophyta</taxon>
        <taxon>Magnoliopsida</taxon>
        <taxon>Liliopsida</taxon>
        <taxon>Zingiberales</taxon>
        <taxon>Musaceae</taxon>
        <taxon>Ensete</taxon>
    </lineage>
</organism>
<feature type="domain" description="Cyclin-dependent kinase inhibitor" evidence="4">
    <location>
        <begin position="120"/>
        <end position="161"/>
    </location>
</feature>
<dbReference type="EMBL" id="JAQQAF010000002">
    <property type="protein sequence ID" value="KAJ8505615.1"/>
    <property type="molecule type" value="Genomic_DNA"/>
</dbReference>
<dbReference type="AlphaFoldDB" id="A0AAV8RF71"/>
<dbReference type="InterPro" id="IPR003175">
    <property type="entry name" value="CDI_dom"/>
</dbReference>
<dbReference type="PANTHER" id="PTHR46776">
    <property type="entry name" value="CYCLIN-DEPENDENT KINASE INHIBITOR 4-RELATED"/>
    <property type="match status" value="1"/>
</dbReference>
<proteinExistence type="inferred from homology"/>